<dbReference type="STRING" id="1095629.A0A0C9X6L3"/>
<comment type="catalytic activity">
    <reaction evidence="8">
        <text>L-seryl-[protein] + ATP = O-phospho-L-seryl-[protein] + ADP + H(+)</text>
        <dbReference type="Rhea" id="RHEA:17989"/>
        <dbReference type="Rhea" id="RHEA-COMP:9863"/>
        <dbReference type="Rhea" id="RHEA-COMP:11604"/>
        <dbReference type="ChEBI" id="CHEBI:15378"/>
        <dbReference type="ChEBI" id="CHEBI:29999"/>
        <dbReference type="ChEBI" id="CHEBI:30616"/>
        <dbReference type="ChEBI" id="CHEBI:83421"/>
        <dbReference type="ChEBI" id="CHEBI:456216"/>
        <dbReference type="EC" id="2.7.11.1"/>
    </reaction>
</comment>
<dbReference type="PROSITE" id="PS00108">
    <property type="entry name" value="PROTEIN_KINASE_ST"/>
    <property type="match status" value="1"/>
</dbReference>
<dbReference type="InterPro" id="IPR000719">
    <property type="entry name" value="Prot_kinase_dom"/>
</dbReference>
<sequence length="397" mass="44565">MGGVDEPPEEPLLSTFEEGDGYFTAAAVGRSLKQYEFVRKLCWAASSSVWLGLDKAAETRTFVAMKILTSQATAKIVEGHSPEYDVFRSIEYTNPNSPGFNHCLTLRQCFIAGSAAGGHICFVTDALSSSLANLRSPGQNRFTLPIAKCKTKQVLLALDYLHRECRYIHTDLKSENILVSIPEPATSRIDEYLRANPPSVYGPPLNLNSLPLPLVFSCSQPLLYFSLCESIEDISVRLVDYSEATPIDNPGREHLRQPSVIRAPEITLRYPWTFTIDIWTVGCLLFELLTERQLAEQDYANYSHELHLQHIVERLGPFPPEFLKDCEERGKFFDEKGGLLHTNNDFAPCPLEDISRGLEAVDEKELPGTAGFLRRCLTLDPKLRPSAQELLKDSWLL</sequence>
<keyword evidence="2" id="KW-0723">Serine/threonine-protein kinase</keyword>
<dbReference type="SUPFAM" id="SSF56112">
    <property type="entry name" value="Protein kinase-like (PK-like)"/>
    <property type="match status" value="1"/>
</dbReference>
<organism evidence="10 11">
    <name type="scientific">Laccaria amethystina LaAM-08-1</name>
    <dbReference type="NCBI Taxonomy" id="1095629"/>
    <lineage>
        <taxon>Eukaryota</taxon>
        <taxon>Fungi</taxon>
        <taxon>Dikarya</taxon>
        <taxon>Basidiomycota</taxon>
        <taxon>Agaricomycotina</taxon>
        <taxon>Agaricomycetes</taxon>
        <taxon>Agaricomycetidae</taxon>
        <taxon>Agaricales</taxon>
        <taxon>Agaricineae</taxon>
        <taxon>Hydnangiaceae</taxon>
        <taxon>Laccaria</taxon>
    </lineage>
</organism>
<dbReference type="PROSITE" id="PS50011">
    <property type="entry name" value="PROTEIN_KINASE_DOM"/>
    <property type="match status" value="1"/>
</dbReference>
<keyword evidence="6" id="KW-0067">ATP-binding</keyword>
<evidence type="ECO:0000256" key="8">
    <source>
        <dbReference type="ARBA" id="ARBA00048679"/>
    </source>
</evidence>
<reference evidence="10 11" key="1">
    <citation type="submission" date="2014-04" db="EMBL/GenBank/DDBJ databases">
        <authorList>
            <consortium name="DOE Joint Genome Institute"/>
            <person name="Kuo A."/>
            <person name="Kohler A."/>
            <person name="Nagy L.G."/>
            <person name="Floudas D."/>
            <person name="Copeland A."/>
            <person name="Barry K.W."/>
            <person name="Cichocki N."/>
            <person name="Veneault-Fourrey C."/>
            <person name="LaButti K."/>
            <person name="Lindquist E.A."/>
            <person name="Lipzen A."/>
            <person name="Lundell T."/>
            <person name="Morin E."/>
            <person name="Murat C."/>
            <person name="Sun H."/>
            <person name="Tunlid A."/>
            <person name="Henrissat B."/>
            <person name="Grigoriev I.V."/>
            <person name="Hibbett D.S."/>
            <person name="Martin F."/>
            <person name="Nordberg H.P."/>
            <person name="Cantor M.N."/>
            <person name="Hua S.X."/>
        </authorList>
    </citation>
    <scope>NUCLEOTIDE SEQUENCE [LARGE SCALE GENOMIC DNA]</scope>
    <source>
        <strain evidence="10 11">LaAM-08-1</strain>
    </source>
</reference>
<dbReference type="Pfam" id="PF00069">
    <property type="entry name" value="Pkinase"/>
    <property type="match status" value="2"/>
</dbReference>
<accession>A0A0C9X6L3</accession>
<dbReference type="InterPro" id="IPR011009">
    <property type="entry name" value="Kinase-like_dom_sf"/>
</dbReference>
<reference evidence="11" key="2">
    <citation type="submission" date="2015-01" db="EMBL/GenBank/DDBJ databases">
        <title>Evolutionary Origins and Diversification of the Mycorrhizal Mutualists.</title>
        <authorList>
            <consortium name="DOE Joint Genome Institute"/>
            <consortium name="Mycorrhizal Genomics Consortium"/>
            <person name="Kohler A."/>
            <person name="Kuo A."/>
            <person name="Nagy L.G."/>
            <person name="Floudas D."/>
            <person name="Copeland A."/>
            <person name="Barry K.W."/>
            <person name="Cichocki N."/>
            <person name="Veneault-Fourrey C."/>
            <person name="LaButti K."/>
            <person name="Lindquist E.A."/>
            <person name="Lipzen A."/>
            <person name="Lundell T."/>
            <person name="Morin E."/>
            <person name="Murat C."/>
            <person name="Riley R."/>
            <person name="Ohm R."/>
            <person name="Sun H."/>
            <person name="Tunlid A."/>
            <person name="Henrissat B."/>
            <person name="Grigoriev I.V."/>
            <person name="Hibbett D.S."/>
            <person name="Martin F."/>
        </authorList>
    </citation>
    <scope>NUCLEOTIDE SEQUENCE [LARGE SCALE GENOMIC DNA]</scope>
    <source>
        <strain evidence="11">LaAM-08-1</strain>
    </source>
</reference>
<dbReference type="HOGENOM" id="CLU_000288_81_13_1"/>
<feature type="domain" description="Protein kinase" evidence="9">
    <location>
        <begin position="35"/>
        <end position="396"/>
    </location>
</feature>
<evidence type="ECO:0000256" key="2">
    <source>
        <dbReference type="ARBA" id="ARBA00022527"/>
    </source>
</evidence>
<evidence type="ECO:0000256" key="4">
    <source>
        <dbReference type="ARBA" id="ARBA00022741"/>
    </source>
</evidence>
<keyword evidence="3" id="KW-0808">Transferase</keyword>
<dbReference type="Proteomes" id="UP000054477">
    <property type="component" value="Unassembled WGS sequence"/>
</dbReference>
<evidence type="ECO:0000313" key="10">
    <source>
        <dbReference type="EMBL" id="KIJ92047.1"/>
    </source>
</evidence>
<dbReference type="InterPro" id="IPR008271">
    <property type="entry name" value="Ser/Thr_kinase_AS"/>
</dbReference>
<evidence type="ECO:0000256" key="7">
    <source>
        <dbReference type="ARBA" id="ARBA00047899"/>
    </source>
</evidence>
<dbReference type="GO" id="GO:0050684">
    <property type="term" value="P:regulation of mRNA processing"/>
    <property type="evidence" value="ECO:0007669"/>
    <property type="project" value="TreeGrafter"/>
</dbReference>
<evidence type="ECO:0000259" key="9">
    <source>
        <dbReference type="PROSITE" id="PS50011"/>
    </source>
</evidence>
<evidence type="ECO:0000256" key="3">
    <source>
        <dbReference type="ARBA" id="ARBA00022679"/>
    </source>
</evidence>
<dbReference type="GO" id="GO:0005524">
    <property type="term" value="F:ATP binding"/>
    <property type="evidence" value="ECO:0007669"/>
    <property type="project" value="UniProtKB-KW"/>
</dbReference>
<dbReference type="Gene3D" id="1.10.510.10">
    <property type="entry name" value="Transferase(Phosphotransferase) domain 1"/>
    <property type="match status" value="1"/>
</dbReference>
<evidence type="ECO:0000256" key="5">
    <source>
        <dbReference type="ARBA" id="ARBA00022777"/>
    </source>
</evidence>
<name>A0A0C9X6L3_9AGAR</name>
<dbReference type="PANTHER" id="PTHR47634:SF9">
    <property type="entry name" value="PROTEIN KINASE DOMAIN-CONTAINING PROTEIN-RELATED"/>
    <property type="match status" value="1"/>
</dbReference>
<keyword evidence="11" id="KW-1185">Reference proteome</keyword>
<dbReference type="OrthoDB" id="5979581at2759"/>
<dbReference type="EC" id="2.7.11.1" evidence="1"/>
<keyword evidence="4" id="KW-0547">Nucleotide-binding</keyword>
<dbReference type="GO" id="GO:0004674">
    <property type="term" value="F:protein serine/threonine kinase activity"/>
    <property type="evidence" value="ECO:0007669"/>
    <property type="project" value="UniProtKB-KW"/>
</dbReference>
<comment type="catalytic activity">
    <reaction evidence="7">
        <text>L-threonyl-[protein] + ATP = O-phospho-L-threonyl-[protein] + ADP + H(+)</text>
        <dbReference type="Rhea" id="RHEA:46608"/>
        <dbReference type="Rhea" id="RHEA-COMP:11060"/>
        <dbReference type="Rhea" id="RHEA-COMP:11605"/>
        <dbReference type="ChEBI" id="CHEBI:15378"/>
        <dbReference type="ChEBI" id="CHEBI:30013"/>
        <dbReference type="ChEBI" id="CHEBI:30616"/>
        <dbReference type="ChEBI" id="CHEBI:61977"/>
        <dbReference type="ChEBI" id="CHEBI:456216"/>
        <dbReference type="EC" id="2.7.11.1"/>
    </reaction>
</comment>
<dbReference type="GO" id="GO:0000245">
    <property type="term" value="P:spliceosomal complex assembly"/>
    <property type="evidence" value="ECO:0007669"/>
    <property type="project" value="TreeGrafter"/>
</dbReference>
<dbReference type="SMART" id="SM00220">
    <property type="entry name" value="S_TKc"/>
    <property type="match status" value="1"/>
</dbReference>
<dbReference type="Gene3D" id="3.30.200.20">
    <property type="entry name" value="Phosphorylase Kinase, domain 1"/>
    <property type="match status" value="1"/>
</dbReference>
<dbReference type="PANTHER" id="PTHR47634">
    <property type="entry name" value="PROTEIN KINASE DOMAIN-CONTAINING PROTEIN-RELATED"/>
    <property type="match status" value="1"/>
</dbReference>
<evidence type="ECO:0000313" key="11">
    <source>
        <dbReference type="Proteomes" id="UP000054477"/>
    </source>
</evidence>
<proteinExistence type="predicted"/>
<dbReference type="InterPro" id="IPR051334">
    <property type="entry name" value="SRPK"/>
</dbReference>
<evidence type="ECO:0000256" key="1">
    <source>
        <dbReference type="ARBA" id="ARBA00012513"/>
    </source>
</evidence>
<gene>
    <name evidence="10" type="ORF">K443DRAFT_459647</name>
</gene>
<dbReference type="AlphaFoldDB" id="A0A0C9X6L3"/>
<protein>
    <recommendedName>
        <fullName evidence="1">non-specific serine/threonine protein kinase</fullName>
        <ecNumber evidence="1">2.7.11.1</ecNumber>
    </recommendedName>
</protein>
<keyword evidence="5" id="KW-0418">Kinase</keyword>
<dbReference type="EMBL" id="KN838944">
    <property type="protein sequence ID" value="KIJ92047.1"/>
    <property type="molecule type" value="Genomic_DNA"/>
</dbReference>
<evidence type="ECO:0000256" key="6">
    <source>
        <dbReference type="ARBA" id="ARBA00022840"/>
    </source>
</evidence>